<sequence>MATVPSVPADEVGVPPLTVVVLAAIRDDFETVPRAAGIATTVDDGTLSAEVADPAAGLGLLKVAPLRLLEVCLPLADGEADVVDEAPCDPVEAEAAPAPTSIAVPIPNAIAKPPTRPMLRAAPTASSI</sequence>
<dbReference type="RefSeq" id="WP_264066249.1">
    <property type="nucleotide sequence ID" value="NZ_JACKTY010000014.1"/>
</dbReference>
<reference evidence="1 2" key="1">
    <citation type="journal article" date="2022" name="BMC Genomics">
        <title>Comparative genome analysis of mycobacteria focusing on tRNA and non-coding RNA.</title>
        <authorList>
            <person name="Behra P.R.K."/>
            <person name="Pettersson B.M.F."/>
            <person name="Ramesh M."/>
            <person name="Das S."/>
            <person name="Dasgupta S."/>
            <person name="Kirsebom L.A."/>
        </authorList>
    </citation>
    <scope>NUCLEOTIDE SEQUENCE [LARGE SCALE GENOMIC DNA]</scope>
    <source>
        <strain evidence="1 2">DSM 44078</strain>
    </source>
</reference>
<keyword evidence="2" id="KW-1185">Reference proteome</keyword>
<gene>
    <name evidence="1" type="ORF">H7J73_05455</name>
</gene>
<comment type="caution">
    <text evidence="1">The sequence shown here is derived from an EMBL/GenBank/DDBJ whole genome shotgun (WGS) entry which is preliminary data.</text>
</comment>
<accession>A0ABT3C7L8</accession>
<evidence type="ECO:0000313" key="1">
    <source>
        <dbReference type="EMBL" id="MCV7225479.1"/>
    </source>
</evidence>
<dbReference type="EMBL" id="JACKTY010000014">
    <property type="protein sequence ID" value="MCV7225479.1"/>
    <property type="molecule type" value="Genomic_DNA"/>
</dbReference>
<organism evidence="1 2">
    <name type="scientific">Mycolicibacterium komossense</name>
    <dbReference type="NCBI Taxonomy" id="1779"/>
    <lineage>
        <taxon>Bacteria</taxon>
        <taxon>Bacillati</taxon>
        <taxon>Actinomycetota</taxon>
        <taxon>Actinomycetes</taxon>
        <taxon>Mycobacteriales</taxon>
        <taxon>Mycobacteriaceae</taxon>
        <taxon>Mycolicibacterium</taxon>
    </lineage>
</organism>
<name>A0ABT3C7L8_9MYCO</name>
<protein>
    <submittedName>
        <fullName evidence="1">Uncharacterized protein</fullName>
    </submittedName>
</protein>
<evidence type="ECO:0000313" key="2">
    <source>
        <dbReference type="Proteomes" id="UP001526201"/>
    </source>
</evidence>
<proteinExistence type="predicted"/>
<dbReference type="Proteomes" id="UP001526201">
    <property type="component" value="Unassembled WGS sequence"/>
</dbReference>